<feature type="chain" id="PRO_5021721595" description="LTD domain-containing protein" evidence="2">
    <location>
        <begin position="29"/>
        <end position="585"/>
    </location>
</feature>
<proteinExistence type="predicted"/>
<reference evidence="3 4" key="1">
    <citation type="journal article" date="2019" name="Nat. Microbiol.">
        <title>Mediterranean grassland soil C-N compound turnover is dependent on rainfall and depth, and is mediated by genomically divergent microorganisms.</title>
        <authorList>
            <person name="Diamond S."/>
            <person name="Andeer P.F."/>
            <person name="Li Z."/>
            <person name="Crits-Christoph A."/>
            <person name="Burstein D."/>
            <person name="Anantharaman K."/>
            <person name="Lane K.R."/>
            <person name="Thomas B.C."/>
            <person name="Pan C."/>
            <person name="Northen T.R."/>
            <person name="Banfield J.F."/>
        </authorList>
    </citation>
    <scope>NUCLEOTIDE SEQUENCE [LARGE SCALE GENOMIC DNA]</scope>
    <source>
        <strain evidence="3">WS_7</strain>
    </source>
</reference>
<evidence type="ECO:0000313" key="4">
    <source>
        <dbReference type="Proteomes" id="UP000317366"/>
    </source>
</evidence>
<dbReference type="EMBL" id="VBOX01000087">
    <property type="protein sequence ID" value="TMQ62013.1"/>
    <property type="molecule type" value="Genomic_DNA"/>
</dbReference>
<feature type="region of interest" description="Disordered" evidence="1">
    <location>
        <begin position="444"/>
        <end position="472"/>
    </location>
</feature>
<sequence>MPRMFGRKPAFCLAALVLLAAHVSRSDAEILLNEVLYDPEGIDEGSEFVELWNPDTVALSLVGIAVESGDGSRPGVWTPVYVGAVGDSVSPRHAFLIPGSSLLAPLQNGPDAIRLTRAGIVLDLLGYGTLTARELFEGAPAADVSSGQSLSRIADGVDTQWNAADWAPEPSPTPGLANHPDIRLSFTRGSARLVPDVPWPGDVATLRATVKNLGRQLVPAARWQAEVVVRVGDRPDSPWSAAPVGISPGSTVAPGESASVHCALFTPPPGRFGLRLYLRDLGVEPFTYGSAVADTALLEARSTAGPLVVNEIAFRDRGAGEWVEVMAREEVADVGFFALSDAGGRAYAIDRGPTPRPAHAGAIIVIAQSPEMLRRSYSLPDSAVLGCLGGWAALNDADGEDGFADRVRVVDASGTPSDVVPYRAGYTARDGSLERLGTMLPSASASSWTESIDPRSGTPARPNSIQAPAPGTGVGRRGSLLIASARVVRRAPGLPAAPVVLRFSEEARGSRVRVFVHDLLGRPRRLLVDGQRILGEGAFLWDGRDDQGSPVPAGIYIVRAETIPDDREPIRSAALTLSVVDRWTR</sequence>
<protein>
    <recommendedName>
        <fullName evidence="5">LTD domain-containing protein</fullName>
    </recommendedName>
</protein>
<accession>A0A538TEE4</accession>
<keyword evidence="2" id="KW-0732">Signal</keyword>
<organism evidence="3 4">
    <name type="scientific">Eiseniibacteriota bacterium</name>
    <dbReference type="NCBI Taxonomy" id="2212470"/>
    <lineage>
        <taxon>Bacteria</taxon>
        <taxon>Candidatus Eiseniibacteriota</taxon>
    </lineage>
</organism>
<evidence type="ECO:0000256" key="1">
    <source>
        <dbReference type="SAM" id="MobiDB-lite"/>
    </source>
</evidence>
<feature type="signal peptide" evidence="2">
    <location>
        <begin position="1"/>
        <end position="28"/>
    </location>
</feature>
<evidence type="ECO:0000313" key="3">
    <source>
        <dbReference type="EMBL" id="TMQ62013.1"/>
    </source>
</evidence>
<gene>
    <name evidence="3" type="ORF">E6K77_08790</name>
</gene>
<evidence type="ECO:0000256" key="2">
    <source>
        <dbReference type="SAM" id="SignalP"/>
    </source>
</evidence>
<comment type="caution">
    <text evidence="3">The sequence shown here is derived from an EMBL/GenBank/DDBJ whole genome shotgun (WGS) entry which is preliminary data.</text>
</comment>
<dbReference type="Gene3D" id="2.60.40.4070">
    <property type="match status" value="1"/>
</dbReference>
<name>A0A538TEE4_UNCEI</name>
<dbReference type="Proteomes" id="UP000317366">
    <property type="component" value="Unassembled WGS sequence"/>
</dbReference>
<evidence type="ECO:0008006" key="5">
    <source>
        <dbReference type="Google" id="ProtNLM"/>
    </source>
</evidence>
<dbReference type="AlphaFoldDB" id="A0A538TEE4"/>